<proteinExistence type="predicted"/>
<reference evidence="2" key="1">
    <citation type="submission" date="2019-11" db="EMBL/GenBank/DDBJ databases">
        <authorList>
            <person name="Feng L."/>
        </authorList>
    </citation>
    <scope>NUCLEOTIDE SEQUENCE</scope>
    <source>
        <strain evidence="2">BgluceraseaLFYP119</strain>
    </source>
</reference>
<gene>
    <name evidence="2" type="ORF">BGLFYP119_01442</name>
</gene>
<organism evidence="2">
    <name type="scientific">Blautia glucerasea</name>
    <dbReference type="NCBI Taxonomy" id="536633"/>
    <lineage>
        <taxon>Bacteria</taxon>
        <taxon>Bacillati</taxon>
        <taxon>Bacillota</taxon>
        <taxon>Clostridia</taxon>
        <taxon>Lachnospirales</taxon>
        <taxon>Lachnospiraceae</taxon>
        <taxon>Blautia</taxon>
    </lineage>
</organism>
<name>A0A6N2T4W9_9FIRM</name>
<keyword evidence="1" id="KW-0472">Membrane</keyword>
<dbReference type="EMBL" id="CACRST010000013">
    <property type="protein sequence ID" value="VYT00758.1"/>
    <property type="molecule type" value="Genomic_DNA"/>
</dbReference>
<protein>
    <submittedName>
        <fullName evidence="2">Uncharacterized protein</fullName>
    </submittedName>
</protein>
<accession>A0A6N2T4W9</accession>
<evidence type="ECO:0000256" key="1">
    <source>
        <dbReference type="SAM" id="Phobius"/>
    </source>
</evidence>
<keyword evidence="1" id="KW-0812">Transmembrane</keyword>
<feature type="transmembrane region" description="Helical" evidence="1">
    <location>
        <begin position="49"/>
        <end position="67"/>
    </location>
</feature>
<feature type="transmembrane region" description="Helical" evidence="1">
    <location>
        <begin position="20"/>
        <end position="42"/>
    </location>
</feature>
<sequence length="174" mass="20305">MNDRNTSYYEYSLWKLYWKSGLIGAIIWAIAVVAVFVIGLFCRYETREGLKLMAFMAVLGIVILYAYPTACMIRTLKQQAATGIRWKDRREYDGEEMKREWYVSLDGGGFLLYHRSYIKKILRTVKEDATDGDGHSRGKVYVLSFEDIQGKIQKIKFSSGSIEKEFRTWYKGEE</sequence>
<keyword evidence="1" id="KW-1133">Transmembrane helix</keyword>
<dbReference type="AlphaFoldDB" id="A0A6N2T4W9"/>
<dbReference type="RefSeq" id="WP_156353779.1">
    <property type="nucleotide sequence ID" value="NZ_CACRST010000013.1"/>
</dbReference>
<evidence type="ECO:0000313" key="2">
    <source>
        <dbReference type="EMBL" id="VYT00758.1"/>
    </source>
</evidence>